<evidence type="ECO:0000259" key="5">
    <source>
        <dbReference type="Pfam" id="PF01625"/>
    </source>
</evidence>
<dbReference type="AlphaFoldDB" id="A0A3A1YLQ1"/>
<evidence type="ECO:0000313" key="7">
    <source>
        <dbReference type="Proteomes" id="UP000266206"/>
    </source>
</evidence>
<name>A0A3A1YLQ1_9BURK</name>
<proteinExistence type="inferred from homology"/>
<dbReference type="NCBIfam" id="TIGR00401">
    <property type="entry name" value="msrA"/>
    <property type="match status" value="1"/>
</dbReference>
<dbReference type="EMBL" id="NQYH01000022">
    <property type="protein sequence ID" value="RIY39082.1"/>
    <property type="molecule type" value="Genomic_DNA"/>
</dbReference>
<evidence type="ECO:0000256" key="3">
    <source>
        <dbReference type="ARBA" id="ARBA00048782"/>
    </source>
</evidence>
<dbReference type="SUPFAM" id="SSF55068">
    <property type="entry name" value="Peptide methionine sulfoxide reductase"/>
    <property type="match status" value="1"/>
</dbReference>
<comment type="caution">
    <text evidence="6">The sequence shown here is derived from an EMBL/GenBank/DDBJ whole genome shotgun (WGS) entry which is preliminary data.</text>
</comment>
<feature type="domain" description="Peptide methionine sulphoxide reductase MsrA" evidence="5">
    <location>
        <begin position="13"/>
        <end position="163"/>
    </location>
</feature>
<dbReference type="InterPro" id="IPR002569">
    <property type="entry name" value="Met_Sox_Rdtase_MsrA_dom"/>
</dbReference>
<evidence type="ECO:0000313" key="6">
    <source>
        <dbReference type="EMBL" id="RIY39082.1"/>
    </source>
</evidence>
<dbReference type="Pfam" id="PF01625">
    <property type="entry name" value="PMSR"/>
    <property type="match status" value="1"/>
</dbReference>
<dbReference type="PANTHER" id="PTHR43774">
    <property type="entry name" value="PEPTIDE METHIONINE SULFOXIDE REDUCTASE"/>
    <property type="match status" value="1"/>
</dbReference>
<dbReference type="Gene3D" id="3.30.1060.10">
    <property type="entry name" value="Peptide methionine sulphoxide reductase MsrA"/>
    <property type="match status" value="1"/>
</dbReference>
<comment type="similarity">
    <text evidence="4">Belongs to the MsrA Met sulfoxide reductase family.</text>
</comment>
<organism evidence="6 7">
    <name type="scientific">Neopusillimonas maritima</name>
    <dbReference type="NCBI Taxonomy" id="2026239"/>
    <lineage>
        <taxon>Bacteria</taxon>
        <taxon>Pseudomonadati</taxon>
        <taxon>Pseudomonadota</taxon>
        <taxon>Betaproteobacteria</taxon>
        <taxon>Burkholderiales</taxon>
        <taxon>Alcaligenaceae</taxon>
        <taxon>Neopusillimonas</taxon>
    </lineage>
</organism>
<dbReference type="GO" id="GO:0033744">
    <property type="term" value="F:L-methionine:thioredoxin-disulfide S-oxidoreductase activity"/>
    <property type="evidence" value="ECO:0007669"/>
    <property type="project" value="RHEA"/>
</dbReference>
<dbReference type="GO" id="GO:0008113">
    <property type="term" value="F:peptide-methionine (S)-S-oxide reductase activity"/>
    <property type="evidence" value="ECO:0007669"/>
    <property type="project" value="UniProtKB-UniRule"/>
</dbReference>
<feature type="active site" evidence="4">
    <location>
        <position position="20"/>
    </location>
</feature>
<reference evidence="6 7" key="1">
    <citation type="submission" date="2017-08" db="EMBL/GenBank/DDBJ databases">
        <title>Pusillimonas indicus sp. nov., a member of the family Alcaligenaceae isolated from surface seawater.</title>
        <authorList>
            <person name="Li J."/>
        </authorList>
    </citation>
    <scope>NUCLEOTIDE SEQUENCE [LARGE SCALE GENOMIC DNA]</scope>
    <source>
        <strain evidence="6 7">L52-1-41</strain>
    </source>
</reference>
<dbReference type="InterPro" id="IPR036509">
    <property type="entry name" value="Met_Sox_Rdtase_MsrA_sf"/>
</dbReference>
<sequence length="185" mass="20611">MESVDVLTEGTEEAVLGGGCFWCTESVLSALRGVKSVTPGYAGGDLPNPTYEAVCEKNTGHIEVVRVVFNPAEISYETLLTVFFATHDPTTVNRQGNDVGPQYASVIFYHSEEQERIARRVMREVENELGQAVVTQLRPKATFWPAEEVHHNYYARNPMQGYCVFVISPKLSKLRSHFGNLLATK</sequence>
<comment type="catalytic activity">
    <reaction evidence="2 4">
        <text>L-methionyl-[protein] + [thioredoxin]-disulfide + H2O = L-methionyl-(S)-S-oxide-[protein] + [thioredoxin]-dithiol</text>
        <dbReference type="Rhea" id="RHEA:14217"/>
        <dbReference type="Rhea" id="RHEA-COMP:10698"/>
        <dbReference type="Rhea" id="RHEA-COMP:10700"/>
        <dbReference type="Rhea" id="RHEA-COMP:12313"/>
        <dbReference type="Rhea" id="RHEA-COMP:12315"/>
        <dbReference type="ChEBI" id="CHEBI:15377"/>
        <dbReference type="ChEBI" id="CHEBI:16044"/>
        <dbReference type="ChEBI" id="CHEBI:29950"/>
        <dbReference type="ChEBI" id="CHEBI:44120"/>
        <dbReference type="ChEBI" id="CHEBI:50058"/>
        <dbReference type="EC" id="1.8.4.11"/>
    </reaction>
</comment>
<dbReference type="EC" id="1.8.4.11" evidence="4"/>
<protein>
    <recommendedName>
        <fullName evidence="4">Peptide methionine sulfoxide reductase MsrA</fullName>
        <shortName evidence="4">Protein-methionine-S-oxide reductase</shortName>
        <ecNumber evidence="4">1.8.4.11</ecNumber>
    </recommendedName>
    <alternativeName>
        <fullName evidence="4">Peptide-methionine (S)-S-oxide reductase</fullName>
        <shortName evidence="4">Peptide Met(O) reductase</shortName>
    </alternativeName>
</protein>
<dbReference type="Proteomes" id="UP000266206">
    <property type="component" value="Unassembled WGS sequence"/>
</dbReference>
<gene>
    <name evidence="4 6" type="primary">msrA</name>
    <name evidence="6" type="ORF">CJP73_15630</name>
</gene>
<dbReference type="PANTHER" id="PTHR43774:SF1">
    <property type="entry name" value="PEPTIDE METHIONINE SULFOXIDE REDUCTASE MSRA 2"/>
    <property type="match status" value="1"/>
</dbReference>
<dbReference type="HAMAP" id="MF_01401">
    <property type="entry name" value="MsrA"/>
    <property type="match status" value="1"/>
</dbReference>
<evidence type="ECO:0000256" key="4">
    <source>
        <dbReference type="HAMAP-Rule" id="MF_01401"/>
    </source>
</evidence>
<dbReference type="OrthoDB" id="4174719at2"/>
<comment type="function">
    <text evidence="4">Has an important function as a repair enzyme for proteins that have been inactivated by oxidation. Catalyzes the reversible oxidation-reduction of methionine sulfoxide in proteins to methionine.</text>
</comment>
<comment type="catalytic activity">
    <reaction evidence="3 4">
        <text>[thioredoxin]-disulfide + L-methionine + H2O = L-methionine (S)-S-oxide + [thioredoxin]-dithiol</text>
        <dbReference type="Rhea" id="RHEA:19993"/>
        <dbReference type="Rhea" id="RHEA-COMP:10698"/>
        <dbReference type="Rhea" id="RHEA-COMP:10700"/>
        <dbReference type="ChEBI" id="CHEBI:15377"/>
        <dbReference type="ChEBI" id="CHEBI:29950"/>
        <dbReference type="ChEBI" id="CHEBI:50058"/>
        <dbReference type="ChEBI" id="CHEBI:57844"/>
        <dbReference type="ChEBI" id="CHEBI:58772"/>
        <dbReference type="EC" id="1.8.4.11"/>
    </reaction>
</comment>
<keyword evidence="1 4" id="KW-0560">Oxidoreductase</keyword>
<evidence type="ECO:0000256" key="2">
    <source>
        <dbReference type="ARBA" id="ARBA00047806"/>
    </source>
</evidence>
<accession>A0A3A1YLQ1</accession>
<evidence type="ECO:0000256" key="1">
    <source>
        <dbReference type="ARBA" id="ARBA00023002"/>
    </source>
</evidence>